<dbReference type="InterPro" id="IPR001138">
    <property type="entry name" value="Zn2Cys6_DnaBD"/>
</dbReference>
<dbReference type="EMBL" id="JAULSR010000006">
    <property type="protein sequence ID" value="KAK0615620.1"/>
    <property type="molecule type" value="Genomic_DNA"/>
</dbReference>
<dbReference type="InterPro" id="IPR051089">
    <property type="entry name" value="prtT"/>
</dbReference>
<evidence type="ECO:0000256" key="3">
    <source>
        <dbReference type="ARBA" id="ARBA00023125"/>
    </source>
</evidence>
<feature type="compositionally biased region" description="Polar residues" evidence="6">
    <location>
        <begin position="123"/>
        <end position="145"/>
    </location>
</feature>
<evidence type="ECO:0000256" key="6">
    <source>
        <dbReference type="SAM" id="MobiDB-lite"/>
    </source>
</evidence>
<keyword evidence="4" id="KW-0804">Transcription</keyword>
<evidence type="ECO:0000256" key="1">
    <source>
        <dbReference type="ARBA" id="ARBA00004123"/>
    </source>
</evidence>
<dbReference type="PANTHER" id="PTHR31845:SF32">
    <property type="entry name" value="MISCELLANEOUS ZN(II)2CYS6 TRANSCRIPTION FACTOR (EUROFUNG)-RELATED"/>
    <property type="match status" value="1"/>
</dbReference>
<protein>
    <recommendedName>
        <fullName evidence="9">Zn(2)-C6 fungal-type domain-containing protein</fullName>
    </recommendedName>
</protein>
<evidence type="ECO:0000256" key="5">
    <source>
        <dbReference type="ARBA" id="ARBA00023242"/>
    </source>
</evidence>
<dbReference type="GO" id="GO:0000981">
    <property type="term" value="F:DNA-binding transcription factor activity, RNA polymerase II-specific"/>
    <property type="evidence" value="ECO:0007669"/>
    <property type="project" value="InterPro"/>
</dbReference>
<gene>
    <name evidence="7" type="ORF">B0T17DRAFT_510207</name>
</gene>
<feature type="region of interest" description="Disordered" evidence="6">
    <location>
        <begin position="121"/>
        <end position="149"/>
    </location>
</feature>
<evidence type="ECO:0000313" key="8">
    <source>
        <dbReference type="Proteomes" id="UP001174934"/>
    </source>
</evidence>
<reference evidence="7" key="1">
    <citation type="submission" date="2023-06" db="EMBL/GenBank/DDBJ databases">
        <title>Genome-scale phylogeny and comparative genomics of the fungal order Sordariales.</title>
        <authorList>
            <consortium name="Lawrence Berkeley National Laboratory"/>
            <person name="Hensen N."/>
            <person name="Bonometti L."/>
            <person name="Westerberg I."/>
            <person name="Brannstrom I.O."/>
            <person name="Guillou S."/>
            <person name="Cros-Aarteil S."/>
            <person name="Calhoun S."/>
            <person name="Haridas S."/>
            <person name="Kuo A."/>
            <person name="Mondo S."/>
            <person name="Pangilinan J."/>
            <person name="Riley R."/>
            <person name="LaButti K."/>
            <person name="Andreopoulos B."/>
            <person name="Lipzen A."/>
            <person name="Chen C."/>
            <person name="Yanf M."/>
            <person name="Daum C."/>
            <person name="Ng V."/>
            <person name="Clum A."/>
            <person name="Steindorff A."/>
            <person name="Ohm R."/>
            <person name="Martin F."/>
            <person name="Silar P."/>
            <person name="Natvig D."/>
            <person name="Lalanne C."/>
            <person name="Gautier V."/>
            <person name="Ament-velasquez S.L."/>
            <person name="Kruys A."/>
            <person name="Hutchinson M.I."/>
            <person name="Powell A.J."/>
            <person name="Barry K."/>
            <person name="Miller A.N."/>
            <person name="Grigoriev I.V."/>
            <person name="Debuchy R."/>
            <person name="Gladieux P."/>
            <person name="Thoren M.H."/>
            <person name="Johannesson H."/>
        </authorList>
    </citation>
    <scope>NUCLEOTIDE SEQUENCE</scope>
    <source>
        <strain evidence="7">SMH3391-2</strain>
    </source>
</reference>
<dbReference type="GO" id="GO:0000976">
    <property type="term" value="F:transcription cis-regulatory region binding"/>
    <property type="evidence" value="ECO:0007669"/>
    <property type="project" value="TreeGrafter"/>
</dbReference>
<proteinExistence type="predicted"/>
<name>A0AA40BVX7_9PEZI</name>
<dbReference type="AlphaFoldDB" id="A0AA40BVX7"/>
<sequence>MEEAGADKEQISGVPAAYGKACSNCFRAKCRCIYRTEGPACERCHRLKKECVPSMTVRKRHGRRPPLSRAAQLEEKLEGLVSLLQKQTAIGEANPAPTPSPTTALVSLPTSIHDEPYLGVNTPALSTHSTITSRSNHGDDNSSPPESFPRLTSCVPVRGLLGNPYQPVFDARPVTPPELAHSSCGPYSSYQPTPLEAEENLDIFRKHMLGFLPFVHLPTSLSAERLREQYPFLWFNIMMINCKYLAEQRLMSEAAAKYIAQKMVVENEANLDLLLGILASMACLPGCSNIRITFNLKKNDTLDWTPHMDDHLRNLSHRREWDGDDMLVAQVKMQLIIEQLAGRTAGQPDVGNSSVSYHALLRNHLESIIAQLPPHLTTYLQQSAIHRLKPASLFTPDFQRYELLESSLAAVKSWFELHLSLSSKTYLGMTFIYWCNMVHCIMSLHQLSALDDPAWDRRAVKDKIDILSVCDQLLAAFEGATTMRRVIGPSVHEDTFVTGMKVLKAMRAGFVMELEALERNTKEVEVALMDEAAAAANGAPLPMPLFELGESENWLADLVGMNWE</sequence>
<keyword evidence="2" id="KW-0805">Transcription regulation</keyword>
<dbReference type="GO" id="GO:0008270">
    <property type="term" value="F:zinc ion binding"/>
    <property type="evidence" value="ECO:0007669"/>
    <property type="project" value="InterPro"/>
</dbReference>
<evidence type="ECO:0000256" key="2">
    <source>
        <dbReference type="ARBA" id="ARBA00023015"/>
    </source>
</evidence>
<keyword evidence="3" id="KW-0238">DNA-binding</keyword>
<dbReference type="InterPro" id="IPR036864">
    <property type="entry name" value="Zn2-C6_fun-type_DNA-bd_sf"/>
</dbReference>
<dbReference type="Gene3D" id="4.10.240.10">
    <property type="entry name" value="Zn(2)-C6 fungal-type DNA-binding domain"/>
    <property type="match status" value="1"/>
</dbReference>
<evidence type="ECO:0000313" key="7">
    <source>
        <dbReference type="EMBL" id="KAK0615620.1"/>
    </source>
</evidence>
<evidence type="ECO:0008006" key="9">
    <source>
        <dbReference type="Google" id="ProtNLM"/>
    </source>
</evidence>
<keyword evidence="8" id="KW-1185">Reference proteome</keyword>
<dbReference type="CDD" id="cd00067">
    <property type="entry name" value="GAL4"/>
    <property type="match status" value="1"/>
</dbReference>
<keyword evidence="5" id="KW-0539">Nucleus</keyword>
<accession>A0AA40BVX7</accession>
<dbReference type="GO" id="GO:0005634">
    <property type="term" value="C:nucleus"/>
    <property type="evidence" value="ECO:0007669"/>
    <property type="project" value="UniProtKB-SubCell"/>
</dbReference>
<evidence type="ECO:0000256" key="4">
    <source>
        <dbReference type="ARBA" id="ARBA00023163"/>
    </source>
</evidence>
<comment type="subcellular location">
    <subcellularLocation>
        <location evidence="1">Nucleus</location>
    </subcellularLocation>
</comment>
<organism evidence="7 8">
    <name type="scientific">Bombardia bombarda</name>
    <dbReference type="NCBI Taxonomy" id="252184"/>
    <lineage>
        <taxon>Eukaryota</taxon>
        <taxon>Fungi</taxon>
        <taxon>Dikarya</taxon>
        <taxon>Ascomycota</taxon>
        <taxon>Pezizomycotina</taxon>
        <taxon>Sordariomycetes</taxon>
        <taxon>Sordariomycetidae</taxon>
        <taxon>Sordariales</taxon>
        <taxon>Lasiosphaeriaceae</taxon>
        <taxon>Bombardia</taxon>
    </lineage>
</organism>
<dbReference type="Proteomes" id="UP001174934">
    <property type="component" value="Unassembled WGS sequence"/>
</dbReference>
<dbReference type="PANTHER" id="PTHR31845">
    <property type="entry name" value="FINGER DOMAIN PROTEIN, PUTATIVE-RELATED"/>
    <property type="match status" value="1"/>
</dbReference>
<comment type="caution">
    <text evidence="7">The sequence shown here is derived from an EMBL/GenBank/DDBJ whole genome shotgun (WGS) entry which is preliminary data.</text>
</comment>